<keyword evidence="1" id="KW-1133">Transmembrane helix</keyword>
<name>A0AA40KH81_9HYME</name>
<reference evidence="2" key="1">
    <citation type="submission" date="2021-10" db="EMBL/GenBank/DDBJ databases">
        <title>Melipona bicolor Genome sequencing and assembly.</title>
        <authorList>
            <person name="Araujo N.S."/>
            <person name="Arias M.C."/>
        </authorList>
    </citation>
    <scope>NUCLEOTIDE SEQUENCE</scope>
    <source>
        <strain evidence="2">USP_2M_L1-L4_2017</strain>
        <tissue evidence="2">Whole body</tissue>
    </source>
</reference>
<accession>A0AA40KH81</accession>
<organism evidence="2 3">
    <name type="scientific">Melipona bicolor</name>
    <dbReference type="NCBI Taxonomy" id="60889"/>
    <lineage>
        <taxon>Eukaryota</taxon>
        <taxon>Metazoa</taxon>
        <taxon>Ecdysozoa</taxon>
        <taxon>Arthropoda</taxon>
        <taxon>Hexapoda</taxon>
        <taxon>Insecta</taxon>
        <taxon>Pterygota</taxon>
        <taxon>Neoptera</taxon>
        <taxon>Endopterygota</taxon>
        <taxon>Hymenoptera</taxon>
        <taxon>Apocrita</taxon>
        <taxon>Aculeata</taxon>
        <taxon>Apoidea</taxon>
        <taxon>Anthophila</taxon>
        <taxon>Apidae</taxon>
        <taxon>Melipona</taxon>
    </lineage>
</organism>
<dbReference type="EMBL" id="JAHYIQ010000032">
    <property type="protein sequence ID" value="KAK1120228.1"/>
    <property type="molecule type" value="Genomic_DNA"/>
</dbReference>
<proteinExistence type="predicted"/>
<feature type="transmembrane region" description="Helical" evidence="1">
    <location>
        <begin position="84"/>
        <end position="102"/>
    </location>
</feature>
<keyword evidence="3" id="KW-1185">Reference proteome</keyword>
<comment type="caution">
    <text evidence="2">The sequence shown here is derived from an EMBL/GenBank/DDBJ whole genome shotgun (WGS) entry which is preliminary data.</text>
</comment>
<sequence>MPEKDAHYIKSADYTASTSHIPDKIETTNGSNNRKLQTVCYNYIRYFAEDDKRPRVQGANCNFWGFSEFRGHNSHKTRKRMQMVIIWILIQITGLQVVLQSVEVKSYFVIKYKRSFSPNTDCLLITLMIHIEPTCRQCLFSKVKDLYWLMDSLPRGVCKAMSVHTVCEKVIIVSISLRRLRSLQARCRGSGQLDDYEDSQVEDQACDVFLITGITEKDSTVSGVTLVLTEARFRRKTGRERRKRHDTSSFDDMEMEFHGKEGTVRHSYALAKDRSQEDWRKLTPLTARSILHCSRREENRSPAMRRELN</sequence>
<dbReference type="Proteomes" id="UP001177670">
    <property type="component" value="Unassembled WGS sequence"/>
</dbReference>
<keyword evidence="1" id="KW-0812">Transmembrane</keyword>
<dbReference type="AlphaFoldDB" id="A0AA40KH81"/>
<keyword evidence="1" id="KW-0472">Membrane</keyword>
<evidence type="ECO:0000256" key="1">
    <source>
        <dbReference type="SAM" id="Phobius"/>
    </source>
</evidence>
<protein>
    <submittedName>
        <fullName evidence="2">Uncharacterized protein</fullName>
    </submittedName>
</protein>
<gene>
    <name evidence="2" type="ORF">K0M31_012595</name>
</gene>
<evidence type="ECO:0000313" key="2">
    <source>
        <dbReference type="EMBL" id="KAK1120228.1"/>
    </source>
</evidence>
<evidence type="ECO:0000313" key="3">
    <source>
        <dbReference type="Proteomes" id="UP001177670"/>
    </source>
</evidence>